<protein>
    <submittedName>
        <fullName evidence="1">Uncharacterized protein</fullName>
    </submittedName>
</protein>
<evidence type="ECO:0000313" key="1">
    <source>
        <dbReference type="EMBL" id="MCI58554.1"/>
    </source>
</evidence>
<dbReference type="Proteomes" id="UP000265520">
    <property type="component" value="Unassembled WGS sequence"/>
</dbReference>
<feature type="non-terminal residue" evidence="1">
    <location>
        <position position="48"/>
    </location>
</feature>
<organism evidence="1 2">
    <name type="scientific">Trifolium medium</name>
    <dbReference type="NCBI Taxonomy" id="97028"/>
    <lineage>
        <taxon>Eukaryota</taxon>
        <taxon>Viridiplantae</taxon>
        <taxon>Streptophyta</taxon>
        <taxon>Embryophyta</taxon>
        <taxon>Tracheophyta</taxon>
        <taxon>Spermatophyta</taxon>
        <taxon>Magnoliopsida</taxon>
        <taxon>eudicotyledons</taxon>
        <taxon>Gunneridae</taxon>
        <taxon>Pentapetalae</taxon>
        <taxon>rosids</taxon>
        <taxon>fabids</taxon>
        <taxon>Fabales</taxon>
        <taxon>Fabaceae</taxon>
        <taxon>Papilionoideae</taxon>
        <taxon>50 kb inversion clade</taxon>
        <taxon>NPAAA clade</taxon>
        <taxon>Hologalegina</taxon>
        <taxon>IRL clade</taxon>
        <taxon>Trifolieae</taxon>
        <taxon>Trifolium</taxon>
    </lineage>
</organism>
<evidence type="ECO:0000313" key="2">
    <source>
        <dbReference type="Proteomes" id="UP000265520"/>
    </source>
</evidence>
<sequence length="48" mass="5415">MIARSIKRMVTGPDAYIGHPFVITILCRLQDIPTEEDTDEISSSKRPL</sequence>
<proteinExistence type="predicted"/>
<comment type="caution">
    <text evidence="1">The sequence shown here is derived from an EMBL/GenBank/DDBJ whole genome shotgun (WGS) entry which is preliminary data.</text>
</comment>
<name>A0A392TDA1_9FABA</name>
<dbReference type="AlphaFoldDB" id="A0A392TDA1"/>
<keyword evidence="2" id="KW-1185">Reference proteome</keyword>
<accession>A0A392TDA1</accession>
<dbReference type="EMBL" id="LXQA010548280">
    <property type="protein sequence ID" value="MCI58554.1"/>
    <property type="molecule type" value="Genomic_DNA"/>
</dbReference>
<reference evidence="1 2" key="1">
    <citation type="journal article" date="2018" name="Front. Plant Sci.">
        <title>Red Clover (Trifolium pratense) and Zigzag Clover (T. medium) - A Picture of Genomic Similarities and Differences.</title>
        <authorList>
            <person name="Dluhosova J."/>
            <person name="Istvanek J."/>
            <person name="Nedelnik J."/>
            <person name="Repkova J."/>
        </authorList>
    </citation>
    <scope>NUCLEOTIDE SEQUENCE [LARGE SCALE GENOMIC DNA]</scope>
    <source>
        <strain evidence="2">cv. 10/8</strain>
        <tissue evidence="1">Leaf</tissue>
    </source>
</reference>